<dbReference type="GO" id="GO:0030313">
    <property type="term" value="C:cell envelope"/>
    <property type="evidence" value="ECO:0007669"/>
    <property type="project" value="UniProtKB-SubCell"/>
</dbReference>
<dbReference type="InterPro" id="IPR039424">
    <property type="entry name" value="SBP_5"/>
</dbReference>
<dbReference type="AlphaFoldDB" id="A0A849JTD7"/>
<protein>
    <submittedName>
        <fullName evidence="7">Peptide ABC transporter substrate-binding protein</fullName>
    </submittedName>
</protein>
<dbReference type="RefSeq" id="WP_171246184.1">
    <property type="nucleotide sequence ID" value="NZ_JABFAJ010000007.1"/>
</dbReference>
<keyword evidence="4 5" id="KW-0732">Signal</keyword>
<evidence type="ECO:0000256" key="3">
    <source>
        <dbReference type="ARBA" id="ARBA00022448"/>
    </source>
</evidence>
<dbReference type="SUPFAM" id="SSF53850">
    <property type="entry name" value="Periplasmic binding protein-like II"/>
    <property type="match status" value="1"/>
</dbReference>
<comment type="similarity">
    <text evidence="2">Belongs to the bacterial solute-binding protein 5 family.</text>
</comment>
<dbReference type="PROSITE" id="PS51257">
    <property type="entry name" value="PROKAR_LIPOPROTEIN"/>
    <property type="match status" value="1"/>
</dbReference>
<feature type="signal peptide" evidence="5">
    <location>
        <begin position="1"/>
        <end position="26"/>
    </location>
</feature>
<dbReference type="GO" id="GO:1904680">
    <property type="term" value="F:peptide transmembrane transporter activity"/>
    <property type="evidence" value="ECO:0007669"/>
    <property type="project" value="TreeGrafter"/>
</dbReference>
<evidence type="ECO:0000256" key="2">
    <source>
        <dbReference type="ARBA" id="ARBA00005695"/>
    </source>
</evidence>
<dbReference type="GO" id="GO:0015833">
    <property type="term" value="P:peptide transport"/>
    <property type="evidence" value="ECO:0007669"/>
    <property type="project" value="TreeGrafter"/>
</dbReference>
<comment type="caution">
    <text evidence="7">The sequence shown here is derived from an EMBL/GenBank/DDBJ whole genome shotgun (WGS) entry which is preliminary data.</text>
</comment>
<dbReference type="InterPro" id="IPR030678">
    <property type="entry name" value="Peptide/Ni-bd"/>
</dbReference>
<evidence type="ECO:0000256" key="5">
    <source>
        <dbReference type="SAM" id="SignalP"/>
    </source>
</evidence>
<dbReference type="Gene3D" id="3.10.105.10">
    <property type="entry name" value="Dipeptide-binding Protein, Domain 3"/>
    <property type="match status" value="1"/>
</dbReference>
<accession>A0A849JTD7</accession>
<dbReference type="Proteomes" id="UP000557204">
    <property type="component" value="Unassembled WGS sequence"/>
</dbReference>
<dbReference type="GO" id="GO:0043190">
    <property type="term" value="C:ATP-binding cassette (ABC) transporter complex"/>
    <property type="evidence" value="ECO:0007669"/>
    <property type="project" value="InterPro"/>
</dbReference>
<evidence type="ECO:0000313" key="7">
    <source>
        <dbReference type="EMBL" id="NNU26666.1"/>
    </source>
</evidence>
<dbReference type="PANTHER" id="PTHR30290">
    <property type="entry name" value="PERIPLASMIC BINDING COMPONENT OF ABC TRANSPORTER"/>
    <property type="match status" value="1"/>
</dbReference>
<evidence type="ECO:0000256" key="4">
    <source>
        <dbReference type="ARBA" id="ARBA00022729"/>
    </source>
</evidence>
<dbReference type="EMBL" id="JABFAJ010000007">
    <property type="protein sequence ID" value="NNU26666.1"/>
    <property type="molecule type" value="Genomic_DNA"/>
</dbReference>
<dbReference type="InterPro" id="IPR000914">
    <property type="entry name" value="SBP_5_dom"/>
</dbReference>
<dbReference type="Gene3D" id="3.90.76.10">
    <property type="entry name" value="Dipeptide-binding Protein, Domain 1"/>
    <property type="match status" value="1"/>
</dbReference>
<comment type="subcellular location">
    <subcellularLocation>
        <location evidence="1">Cell envelope</location>
    </subcellularLocation>
</comment>
<feature type="chain" id="PRO_5038627774" evidence="5">
    <location>
        <begin position="27"/>
        <end position="549"/>
    </location>
</feature>
<dbReference type="Pfam" id="PF00496">
    <property type="entry name" value="SBP_bac_5"/>
    <property type="match status" value="1"/>
</dbReference>
<evidence type="ECO:0000256" key="1">
    <source>
        <dbReference type="ARBA" id="ARBA00004196"/>
    </source>
</evidence>
<dbReference type="Gene3D" id="3.40.190.10">
    <property type="entry name" value="Periplasmic binding protein-like II"/>
    <property type="match status" value="1"/>
</dbReference>
<keyword evidence="8" id="KW-1185">Reference proteome</keyword>
<name>A0A849JTD7_9MICO</name>
<organism evidence="7 8">
    <name type="scientific">Isoptericola sediminis</name>
    <dbReference type="NCBI Taxonomy" id="2733572"/>
    <lineage>
        <taxon>Bacteria</taxon>
        <taxon>Bacillati</taxon>
        <taxon>Actinomycetota</taxon>
        <taxon>Actinomycetes</taxon>
        <taxon>Micrococcales</taxon>
        <taxon>Promicromonosporaceae</taxon>
        <taxon>Isoptericola</taxon>
    </lineage>
</organism>
<proteinExistence type="inferred from homology"/>
<keyword evidence="3" id="KW-0813">Transport</keyword>
<feature type="domain" description="Solute-binding protein family 5" evidence="6">
    <location>
        <begin position="90"/>
        <end position="468"/>
    </location>
</feature>
<evidence type="ECO:0000313" key="8">
    <source>
        <dbReference type="Proteomes" id="UP000557204"/>
    </source>
</evidence>
<reference evidence="7 8" key="1">
    <citation type="submission" date="2020-05" db="EMBL/GenBank/DDBJ databases">
        <title>Genome sequence of Isoptericola sp. JC619 isolated from Chilika lagoon, India.</title>
        <authorList>
            <person name="Kumar D."/>
            <person name="Appam K."/>
            <person name="Gandham S."/>
            <person name="Uppada J."/>
            <person name="Sasikala C."/>
            <person name="Venkata Ramana C."/>
        </authorList>
    </citation>
    <scope>NUCLEOTIDE SEQUENCE [LARGE SCALE GENOMIC DNA]</scope>
    <source>
        <strain evidence="7 8">JC619</strain>
    </source>
</reference>
<dbReference type="PANTHER" id="PTHR30290:SF10">
    <property type="entry name" value="PERIPLASMIC OLIGOPEPTIDE-BINDING PROTEIN-RELATED"/>
    <property type="match status" value="1"/>
</dbReference>
<evidence type="ECO:0000259" key="6">
    <source>
        <dbReference type="Pfam" id="PF00496"/>
    </source>
</evidence>
<sequence length="549" mass="58532">MRTIRGTRRAVSTAAGAAAVALVLTACGGGGTDEGSEAEGDSGAGTSLTIGTTDKITTIDPAGSYDNGSFAVMNQVYPFLMNTPYGSPDVEPDIAESAEFTAPTEYTVTLKSGLKWANGNDLTASDVKFSFDRQLAIADESGPSSLLYNLDSTEVVDDTTVVFHLKEANDQVFPSILSSPAGPIVDEDVFSADALTPDAEIVDGQAFAGQYVITSYTLNELVTYEAFDGYQGLLGEAKTPEINVSYFADASNLKLEVQQGSVDVAFRSLSSTDIEDLQGDDGVKVVEGPGGEIRYVVFNFDTQPYGAAQDDADEDKALAVRQAVAHLIDREAISEQVYKGTYTPLYSYVPAGLTGATESLKEMYGDGDGGPDADAATQVLEDAGVETPVELSLQYSNDHYGPSSGDEYALIKDQLESSGLFSVDLQTTEWVQYSKDRTADVYPAYQLGWFPDYSDADNYLTPFFLDGGFLGNHYSNPEVDELIVEQGVTEDPDERAGVIEEIQDTVAQDLSTVPYLQGAQVAVVGSDVSGAEETLDASFKFRYAALSKG</sequence>
<dbReference type="GO" id="GO:0042597">
    <property type="term" value="C:periplasmic space"/>
    <property type="evidence" value="ECO:0007669"/>
    <property type="project" value="UniProtKB-ARBA"/>
</dbReference>
<gene>
    <name evidence="7" type="ORF">HLI28_03805</name>
</gene>
<dbReference type="PIRSF" id="PIRSF002741">
    <property type="entry name" value="MppA"/>
    <property type="match status" value="1"/>
</dbReference>